<evidence type="ECO:0000256" key="3">
    <source>
        <dbReference type="ARBA" id="ARBA00022692"/>
    </source>
</evidence>
<evidence type="ECO:0000256" key="5">
    <source>
        <dbReference type="ARBA" id="ARBA00023136"/>
    </source>
</evidence>
<feature type="transmembrane region" description="Helical" evidence="6">
    <location>
        <begin position="754"/>
        <end position="777"/>
    </location>
</feature>
<organism evidence="9 10">
    <name type="scientific">Chitinophaga qingshengii</name>
    <dbReference type="NCBI Taxonomy" id="1569794"/>
    <lineage>
        <taxon>Bacteria</taxon>
        <taxon>Pseudomonadati</taxon>
        <taxon>Bacteroidota</taxon>
        <taxon>Chitinophagia</taxon>
        <taxon>Chitinophagales</taxon>
        <taxon>Chitinophagaceae</taxon>
        <taxon>Chitinophaga</taxon>
    </lineage>
</organism>
<comment type="subcellular location">
    <subcellularLocation>
        <location evidence="1">Cell membrane</location>
        <topology evidence="1">Multi-pass membrane protein</topology>
    </subcellularLocation>
</comment>
<evidence type="ECO:0000313" key="9">
    <source>
        <dbReference type="EMBL" id="MBC9931933.1"/>
    </source>
</evidence>
<protein>
    <submittedName>
        <fullName evidence="9">ABC transporter permease</fullName>
    </submittedName>
</protein>
<feature type="domain" description="ABC3 transporter permease C-terminal" evidence="7">
    <location>
        <begin position="671"/>
        <end position="780"/>
    </location>
</feature>
<feature type="domain" description="MacB-like periplasmic core" evidence="8">
    <location>
        <begin position="441"/>
        <end position="635"/>
    </location>
</feature>
<dbReference type="RefSeq" id="WP_188089074.1">
    <property type="nucleotide sequence ID" value="NZ_JACVFC010000002.1"/>
</dbReference>
<dbReference type="InterPro" id="IPR050250">
    <property type="entry name" value="Macrolide_Exporter_MacB"/>
</dbReference>
<dbReference type="InterPro" id="IPR025857">
    <property type="entry name" value="MacB_PCD"/>
</dbReference>
<feature type="domain" description="MacB-like periplasmic core" evidence="8">
    <location>
        <begin position="20"/>
        <end position="209"/>
    </location>
</feature>
<evidence type="ECO:0000313" key="10">
    <source>
        <dbReference type="Proteomes" id="UP000659124"/>
    </source>
</evidence>
<feature type="domain" description="ABC3 transporter permease C-terminal" evidence="7">
    <location>
        <begin position="286"/>
        <end position="400"/>
    </location>
</feature>
<feature type="transmembrane region" description="Helical" evidence="6">
    <location>
        <begin position="665"/>
        <end position="690"/>
    </location>
</feature>
<accession>A0ABR7TQQ9</accession>
<feature type="transmembrane region" description="Helical" evidence="6">
    <location>
        <begin position="283"/>
        <end position="308"/>
    </location>
</feature>
<dbReference type="PANTHER" id="PTHR30572:SF18">
    <property type="entry name" value="ABC-TYPE MACROLIDE FAMILY EXPORT SYSTEM PERMEASE COMPONENT 2"/>
    <property type="match status" value="1"/>
</dbReference>
<evidence type="ECO:0000256" key="6">
    <source>
        <dbReference type="SAM" id="Phobius"/>
    </source>
</evidence>
<dbReference type="Proteomes" id="UP000659124">
    <property type="component" value="Unassembled WGS sequence"/>
</dbReference>
<reference evidence="9 10" key="1">
    <citation type="submission" date="2020-09" db="EMBL/GenBank/DDBJ databases">
        <title>Genome sequences of type strains of Chitinophaga qingshengii and Chitinophaga varians.</title>
        <authorList>
            <person name="Kittiwongwattana C."/>
        </authorList>
    </citation>
    <scope>NUCLEOTIDE SEQUENCE [LARGE SCALE GENOMIC DNA]</scope>
    <source>
        <strain evidence="9 10">JCM 30026</strain>
    </source>
</reference>
<dbReference type="Pfam" id="PF02687">
    <property type="entry name" value="FtsX"/>
    <property type="match status" value="2"/>
</dbReference>
<evidence type="ECO:0000256" key="2">
    <source>
        <dbReference type="ARBA" id="ARBA00022475"/>
    </source>
</evidence>
<evidence type="ECO:0000256" key="4">
    <source>
        <dbReference type="ARBA" id="ARBA00022989"/>
    </source>
</evidence>
<keyword evidence="5 6" id="KW-0472">Membrane</keyword>
<evidence type="ECO:0000259" key="7">
    <source>
        <dbReference type="Pfam" id="PF02687"/>
    </source>
</evidence>
<feature type="transmembrane region" description="Helical" evidence="6">
    <location>
        <begin position="378"/>
        <end position="402"/>
    </location>
</feature>
<feature type="transmembrane region" description="Helical" evidence="6">
    <location>
        <begin position="21"/>
        <end position="42"/>
    </location>
</feature>
<keyword evidence="4 6" id="KW-1133">Transmembrane helix</keyword>
<evidence type="ECO:0000259" key="8">
    <source>
        <dbReference type="Pfam" id="PF12704"/>
    </source>
</evidence>
<dbReference type="PROSITE" id="PS51257">
    <property type="entry name" value="PROKAR_LIPOPROTEIN"/>
    <property type="match status" value="1"/>
</dbReference>
<proteinExistence type="predicted"/>
<dbReference type="InterPro" id="IPR003838">
    <property type="entry name" value="ABC3_permease_C"/>
</dbReference>
<feature type="transmembrane region" description="Helical" evidence="6">
    <location>
        <begin position="711"/>
        <end position="739"/>
    </location>
</feature>
<keyword evidence="10" id="KW-1185">Reference proteome</keyword>
<keyword evidence="3 6" id="KW-0812">Transmembrane</keyword>
<gene>
    <name evidence="9" type="ORF">ICL07_16225</name>
</gene>
<evidence type="ECO:0000256" key="1">
    <source>
        <dbReference type="ARBA" id="ARBA00004651"/>
    </source>
</evidence>
<name>A0ABR7TQQ9_9BACT</name>
<keyword evidence="2" id="KW-1003">Cell membrane</keyword>
<dbReference type="PANTHER" id="PTHR30572">
    <property type="entry name" value="MEMBRANE COMPONENT OF TRANSPORTER-RELATED"/>
    <property type="match status" value="1"/>
</dbReference>
<feature type="transmembrane region" description="Helical" evidence="6">
    <location>
        <begin position="423"/>
        <end position="443"/>
    </location>
</feature>
<dbReference type="EMBL" id="JACVFC010000002">
    <property type="protein sequence ID" value="MBC9931933.1"/>
    <property type="molecule type" value="Genomic_DNA"/>
</dbReference>
<sequence length="789" mass="88858">MIRNYFKTALRNLWKNKLYTFVNIFGLGIGIASCLLIVIYIFHEYSYDKFHKHASNIYMMYGELRMGENNILLPEVSYPTGDIVQKNFPDVISFVRVKQIEKPVALGVSNSATNFFESNIIFADPAFFNIFSFPLLSGNPATILNAPFKIVISKRAARKYFGNETPVGKTLQYDKHITFEITGVADTPPSNSSIDFDFVGSLSSLRQLEQYQSAFGQQGIGLGGFKTYFYINPDKVAKTEKNINQLVFQTDHENPAKFHLMRFADGHLYLNFGDISNIKYLKIFSLISAVILLLAIINYISLAITAYTSRTKEIGIRKVIGAGRSGIAWQYYTESALNVSFACMIGFTVFVLILPHFYRLLDLKISASFFLEPIVLGGLLLIPLITILLSGSYPALVLSSLLPVDALYKRSNKVHNGRMIRKTFVTLQFVISAVLIIFCIVMNKQLHYMKNADTGINMNNLVMVPFGKEINQHYTSVKEQLSGINGVQAVSAAGYQMYGGYDMSFAKMGQNDAFVSIPTLQIDSSFISLLQLKWKFRPSGSFHNNTIVINEAVIAKLKLADNPVGSRIIINDQDFFVGGVLKNFHFASMQSPIDGLFFNIRNDSSMMWSPYTDGCFYIRLHNGIDAGQVIRQINSIYNAYETNIPFQYQYLSTVFKDLYKSEDRLISIITFFTVLAIVVASLGLLALVIFTTQLRTREVSIRKIMGADANAIIRLLLLNFLQPVLIAICLATPLALLIIRRWLENFAFIITVKWYYFMEAYAIILVIALLTIGYTSVKAALVNPLKNLN</sequence>
<feature type="transmembrane region" description="Helical" evidence="6">
    <location>
        <begin position="336"/>
        <end position="358"/>
    </location>
</feature>
<dbReference type="Pfam" id="PF12704">
    <property type="entry name" value="MacB_PCD"/>
    <property type="match status" value="2"/>
</dbReference>
<comment type="caution">
    <text evidence="9">The sequence shown here is derived from an EMBL/GenBank/DDBJ whole genome shotgun (WGS) entry which is preliminary data.</text>
</comment>